<sequence>MLSLNTPQMSNTVNKPYVNYSAQPDFTVTGNSLGSNVKQSIVYTSSSPFKVTSEINDDYPSNNMMNELKKSNKYNSVLGSSGINIRYTEKHMYKEGSSGRSTPLLQDNIEIVAPSVLPSTMQSFDTEIVKRILQVVSKISYDVESLGQKLQQMDKKNRRKLFN</sequence>
<organism evidence="1">
    <name type="scientific">Sipha flava</name>
    <name type="common">yellow sugarcane aphid</name>
    <dbReference type="NCBI Taxonomy" id="143950"/>
    <lineage>
        <taxon>Eukaryota</taxon>
        <taxon>Metazoa</taxon>
        <taxon>Ecdysozoa</taxon>
        <taxon>Arthropoda</taxon>
        <taxon>Hexapoda</taxon>
        <taxon>Insecta</taxon>
        <taxon>Pterygota</taxon>
        <taxon>Neoptera</taxon>
        <taxon>Paraneoptera</taxon>
        <taxon>Hemiptera</taxon>
        <taxon>Sternorrhyncha</taxon>
        <taxon>Aphidomorpha</taxon>
        <taxon>Aphidoidea</taxon>
        <taxon>Aphididae</taxon>
        <taxon>Sipha</taxon>
    </lineage>
</organism>
<protein>
    <submittedName>
        <fullName evidence="1">Uncharacterized protein</fullName>
    </submittedName>
</protein>
<dbReference type="OrthoDB" id="7548200at2759"/>
<reference evidence="1" key="1">
    <citation type="submission" date="2018-04" db="EMBL/GenBank/DDBJ databases">
        <title>Transcriptome assembly of Sipha flava.</title>
        <authorList>
            <person name="Scully E.D."/>
            <person name="Geib S.M."/>
            <person name="Palmer N.A."/>
            <person name="Koch K."/>
            <person name="Bradshaw J."/>
            <person name="Heng-Moss T."/>
            <person name="Sarath G."/>
        </authorList>
    </citation>
    <scope>NUCLEOTIDE SEQUENCE</scope>
</reference>
<dbReference type="AlphaFoldDB" id="A0A2S2QS63"/>
<name>A0A2S2QS63_9HEMI</name>
<evidence type="ECO:0000313" key="1">
    <source>
        <dbReference type="EMBL" id="MBY80585.1"/>
    </source>
</evidence>
<dbReference type="EMBL" id="GGMS01011382">
    <property type="protein sequence ID" value="MBY80585.1"/>
    <property type="molecule type" value="Transcribed_RNA"/>
</dbReference>
<gene>
    <name evidence="1" type="ORF">g.153679</name>
</gene>
<proteinExistence type="predicted"/>
<accession>A0A2S2QS63</accession>